<protein>
    <recommendedName>
        <fullName evidence="3">Vacuolar protein sorting-associated protein 54</fullName>
    </recommendedName>
</protein>
<evidence type="ECO:0000256" key="4">
    <source>
        <dbReference type="ARBA" id="ARBA00022448"/>
    </source>
</evidence>
<keyword evidence="6" id="KW-0653">Protein transport</keyword>
<feature type="domain" description="Vacuolar protein sorting-associated protein 54 C-terminal" evidence="9">
    <location>
        <begin position="580"/>
        <end position="705"/>
    </location>
</feature>
<dbReference type="GO" id="GO:0005829">
    <property type="term" value="C:cytosol"/>
    <property type="evidence" value="ECO:0007669"/>
    <property type="project" value="GOC"/>
</dbReference>
<comment type="subcellular location">
    <subcellularLocation>
        <location evidence="1">Golgi apparatus</location>
        <location evidence="1">trans-Golgi network</location>
    </subcellularLocation>
</comment>
<dbReference type="Pfam" id="PF07928">
    <property type="entry name" value="Vps54"/>
    <property type="match status" value="1"/>
</dbReference>
<dbReference type="InterPro" id="IPR012501">
    <property type="entry name" value="Vps54_C"/>
</dbReference>
<evidence type="ECO:0000256" key="8">
    <source>
        <dbReference type="ARBA" id="ARBA00023054"/>
    </source>
</evidence>
<evidence type="ECO:0000256" key="7">
    <source>
        <dbReference type="ARBA" id="ARBA00023034"/>
    </source>
</evidence>
<dbReference type="OrthoDB" id="10259024at2759"/>
<evidence type="ECO:0000313" key="11">
    <source>
        <dbReference type="Proteomes" id="UP000504635"/>
    </source>
</evidence>
<evidence type="ECO:0000256" key="6">
    <source>
        <dbReference type="ARBA" id="ARBA00022927"/>
    </source>
</evidence>
<dbReference type="GO" id="GO:0015031">
    <property type="term" value="P:protein transport"/>
    <property type="evidence" value="ECO:0007669"/>
    <property type="project" value="UniProtKB-KW"/>
</dbReference>
<dbReference type="CTD" id="8650"/>
<accession>A0A6J2YSI1</accession>
<proteinExistence type="inferred from homology"/>
<keyword evidence="11" id="KW-1185">Reference proteome</keyword>
<feature type="domain" description="Vacuolar protein sorting-associated protein 54 N-terminal" evidence="10">
    <location>
        <begin position="134"/>
        <end position="293"/>
    </location>
</feature>
<dbReference type="PANTHER" id="PTHR12965">
    <property type="entry name" value="VACUOLAR PROTEIN SORTING 54"/>
    <property type="match status" value="1"/>
</dbReference>
<dbReference type="GO" id="GO:0042147">
    <property type="term" value="P:retrograde transport, endosome to Golgi"/>
    <property type="evidence" value="ECO:0007669"/>
    <property type="project" value="InterPro"/>
</dbReference>
<sequence>MSNEEEKWTVYNASQYLPAVLSDPNKGKQLNFFTRTWGDAFVEKVEVERSPFLPEITYGHFDQYFRKYGKRHRRHQRLSEAKLEETNKPKLKSEIPESQDKLAVIPKIYLQSEFNLNDPKVFNEVFKYETKTEHDLQEELSYYLDIVEEHIAKQVSQKSGAFFHAMTSHDTIMEQMGVATNEVRLLRSKVQKVNKCLTRDALRILALARAKNNHVALVDKLKLMSTVLQTQPTLQLLLSSADYVGALELIAGTQDVLARELAGVTSLRHLPSQLKEMSKLIDKMLSTDFERYAAADLHRPLDTNEGVLEPDRLISLVAGLLKQSHLQFLEIYKQEAVTAAKALLKQLMIEQLADAEDELNELTGSGEVAPPMDSDHWLKVLKLGSEALGKMIYRVKAVHDLIRETADISAGLVASSDYGSARTDVFLSESDHQETVNKLKAMLTSVCDYCNERLAALISTQSDKNSITAHQVANLAKIVEEFTGMCERLCGRQSAALKAAFKIQAGNYVHKFNLQRKNKLTMLLDAERWKSAEVPPEIQLLMDNLALGDVIKSLPGSPTEEEMSTTYTNKSTVALKVGTQDYVTAGTVLILIRLVIEYCVCAYDLQLLASVIGRNLSELLRTFNSRSCQLVLGAGALRTAGLKTITSTNLALASRSLQLVLWMIPPVRSHFRALTGDALSGFDSVEKDIGHHIQQLESKILSIMNTLLGDQLNEWDAKPPVPSKQFRNISRHLTKLHEAVSSVLPEEQISDIYQEIHKNFKTRIRDQLVKMNIQNNGGPQHGLVTSETIFYLQTMKMLKVLPEKFVGDNAMDDIWDRYTKWQLRYPNTQQ</sequence>
<keyword evidence="5" id="KW-0597">Phosphoprotein</keyword>
<keyword evidence="4" id="KW-0813">Transport</keyword>
<dbReference type="InterPro" id="IPR039745">
    <property type="entry name" value="Vps54"/>
</dbReference>
<dbReference type="Proteomes" id="UP000504635">
    <property type="component" value="Unplaced"/>
</dbReference>
<evidence type="ECO:0000256" key="2">
    <source>
        <dbReference type="ARBA" id="ARBA00009150"/>
    </source>
</evidence>
<dbReference type="FunFam" id="1.20.1280.130:FF:000001">
    <property type="entry name" value="Vacuolar protein sorting-associated protein 54"/>
    <property type="match status" value="1"/>
</dbReference>
<dbReference type="GO" id="GO:0000938">
    <property type="term" value="C:GARP complex"/>
    <property type="evidence" value="ECO:0007669"/>
    <property type="project" value="InterPro"/>
</dbReference>
<dbReference type="Gene3D" id="6.10.250.860">
    <property type="match status" value="1"/>
</dbReference>
<dbReference type="InterPro" id="IPR019515">
    <property type="entry name" value="VPS54_N"/>
</dbReference>
<evidence type="ECO:0000256" key="1">
    <source>
        <dbReference type="ARBA" id="ARBA00004601"/>
    </source>
</evidence>
<name>A0A6J2YSI1_SITOR</name>
<dbReference type="GO" id="GO:0019905">
    <property type="term" value="F:syntaxin binding"/>
    <property type="evidence" value="ECO:0007669"/>
    <property type="project" value="TreeGrafter"/>
</dbReference>
<dbReference type="RefSeq" id="XP_030767059.1">
    <property type="nucleotide sequence ID" value="XM_030911199.1"/>
</dbReference>
<dbReference type="GeneID" id="115890848"/>
<comment type="similarity">
    <text evidence="2">Belongs to the VPS54 family.</text>
</comment>
<dbReference type="Pfam" id="PF10475">
    <property type="entry name" value="Vps54_N"/>
    <property type="match status" value="1"/>
</dbReference>
<evidence type="ECO:0000313" key="12">
    <source>
        <dbReference type="RefSeq" id="XP_030767058.1"/>
    </source>
</evidence>
<organism evidence="11 12">
    <name type="scientific">Sitophilus oryzae</name>
    <name type="common">Rice weevil</name>
    <name type="synonym">Curculio oryzae</name>
    <dbReference type="NCBI Taxonomy" id="7048"/>
    <lineage>
        <taxon>Eukaryota</taxon>
        <taxon>Metazoa</taxon>
        <taxon>Ecdysozoa</taxon>
        <taxon>Arthropoda</taxon>
        <taxon>Hexapoda</taxon>
        <taxon>Insecta</taxon>
        <taxon>Pterygota</taxon>
        <taxon>Neoptera</taxon>
        <taxon>Endopterygota</taxon>
        <taxon>Coleoptera</taxon>
        <taxon>Polyphaga</taxon>
        <taxon>Cucujiformia</taxon>
        <taxon>Curculionidae</taxon>
        <taxon>Dryophthorinae</taxon>
        <taxon>Sitophilus</taxon>
    </lineage>
</organism>
<evidence type="ECO:0000313" key="13">
    <source>
        <dbReference type="RefSeq" id="XP_030767059.1"/>
    </source>
</evidence>
<keyword evidence="8" id="KW-0175">Coiled coil</keyword>
<keyword evidence="7" id="KW-0333">Golgi apparatus</keyword>
<dbReference type="PANTHER" id="PTHR12965:SF0">
    <property type="entry name" value="VACUOLAR PROTEIN SORTING-ASSOCIATED PROTEIN 54"/>
    <property type="match status" value="1"/>
</dbReference>
<dbReference type="RefSeq" id="XP_030767058.1">
    <property type="nucleotide sequence ID" value="XM_030911198.1"/>
</dbReference>
<dbReference type="GO" id="GO:0006896">
    <property type="term" value="P:Golgi to vacuole transport"/>
    <property type="evidence" value="ECO:0007669"/>
    <property type="project" value="TreeGrafter"/>
</dbReference>
<dbReference type="AlphaFoldDB" id="A0A6J2YSI1"/>
<dbReference type="Gene3D" id="1.20.1280.130">
    <property type="match status" value="1"/>
</dbReference>
<reference evidence="12 13" key="1">
    <citation type="submission" date="2025-04" db="UniProtKB">
        <authorList>
            <consortium name="RefSeq"/>
        </authorList>
    </citation>
    <scope>IDENTIFICATION</scope>
    <source>
        <tissue evidence="12 13">Gonads</tissue>
    </source>
</reference>
<gene>
    <name evidence="12 13" type="primary">LOC115890848</name>
</gene>
<dbReference type="KEGG" id="soy:115890848"/>
<evidence type="ECO:0000259" key="9">
    <source>
        <dbReference type="Pfam" id="PF07928"/>
    </source>
</evidence>
<evidence type="ECO:0000256" key="3">
    <source>
        <dbReference type="ARBA" id="ARBA00017665"/>
    </source>
</evidence>
<evidence type="ECO:0000256" key="5">
    <source>
        <dbReference type="ARBA" id="ARBA00022553"/>
    </source>
</evidence>
<evidence type="ECO:0000259" key="10">
    <source>
        <dbReference type="Pfam" id="PF10475"/>
    </source>
</evidence>